<dbReference type="InterPro" id="IPR050765">
    <property type="entry name" value="Riboflavin_Biosynth_HTPR"/>
</dbReference>
<dbReference type="Gene3D" id="3.40.430.10">
    <property type="entry name" value="Dihydrofolate Reductase, subunit A"/>
    <property type="match status" value="1"/>
</dbReference>
<dbReference type="Pfam" id="PF00383">
    <property type="entry name" value="dCMP_cyt_deam_1"/>
    <property type="match status" value="1"/>
</dbReference>
<keyword evidence="8 13" id="KW-0378">Hydrolase</keyword>
<feature type="binding site" evidence="15">
    <location>
        <position position="232"/>
    </location>
    <ligand>
        <name>NADP(+)</name>
        <dbReference type="ChEBI" id="CHEBI:58349"/>
    </ligand>
</feature>
<dbReference type="eggNOG" id="COG1985">
    <property type="taxonomic scope" value="Bacteria"/>
</dbReference>
<evidence type="ECO:0000256" key="14">
    <source>
        <dbReference type="PIRSR" id="PIRSR006769-1"/>
    </source>
</evidence>
<keyword evidence="11 13" id="KW-0560">Oxidoreductase</keyword>
<comment type="similarity">
    <text evidence="4 13">In the N-terminal section; belongs to the cytidine and deoxycytidylate deaminase family.</text>
</comment>
<evidence type="ECO:0000256" key="9">
    <source>
        <dbReference type="ARBA" id="ARBA00022833"/>
    </source>
</evidence>
<feature type="binding site" evidence="15">
    <location>
        <position position="187"/>
    </location>
    <ligand>
        <name>substrate</name>
    </ligand>
</feature>
<dbReference type="PIRSF" id="PIRSF006769">
    <property type="entry name" value="RibD"/>
    <property type="match status" value="1"/>
</dbReference>
<dbReference type="InterPro" id="IPR016193">
    <property type="entry name" value="Cytidine_deaminase-like"/>
</dbReference>
<dbReference type="eggNOG" id="COG0117">
    <property type="taxonomic scope" value="Bacteria"/>
</dbReference>
<accession>B8GRT9</accession>
<protein>
    <recommendedName>
        <fullName evidence="13">Riboflavin biosynthesis protein RibD</fullName>
    </recommendedName>
    <domain>
        <recommendedName>
            <fullName evidence="13">Diaminohydroxyphosphoribosylaminopyrimidine deaminase</fullName>
            <shortName evidence="13">DRAP deaminase</shortName>
            <ecNumber evidence="13">3.5.4.26</ecNumber>
        </recommendedName>
        <alternativeName>
            <fullName evidence="13">Riboflavin-specific deaminase</fullName>
        </alternativeName>
    </domain>
    <domain>
        <recommendedName>
            <fullName evidence="13">5-amino-6-(5-phosphoribosylamino)uracil reductase</fullName>
            <ecNumber evidence="13">1.1.1.193</ecNumber>
        </recommendedName>
        <alternativeName>
            <fullName evidence="13">HTP reductase</fullName>
        </alternativeName>
    </domain>
</protein>
<dbReference type="InterPro" id="IPR011549">
    <property type="entry name" value="RibD_C"/>
</dbReference>
<comment type="cofactor">
    <cofactor evidence="13 16">
        <name>Zn(2+)</name>
        <dbReference type="ChEBI" id="CHEBI:29105"/>
    </cofactor>
    <text evidence="13 16">Binds 1 zinc ion.</text>
</comment>
<feature type="binding site" evidence="15">
    <location>
        <position position="173"/>
    </location>
    <ligand>
        <name>NADP(+)</name>
        <dbReference type="ChEBI" id="CHEBI:58349"/>
    </ligand>
</feature>
<dbReference type="NCBIfam" id="TIGR00326">
    <property type="entry name" value="eubact_ribD"/>
    <property type="match status" value="1"/>
</dbReference>
<evidence type="ECO:0000256" key="4">
    <source>
        <dbReference type="ARBA" id="ARBA00005259"/>
    </source>
</evidence>
<feature type="binding site" evidence="15">
    <location>
        <position position="203"/>
    </location>
    <ligand>
        <name>substrate</name>
    </ligand>
</feature>
<comment type="pathway">
    <text evidence="3 13">Cofactor biosynthesis; riboflavin biosynthesis; 5-amino-6-(D-ribitylamino)uracil from GTP: step 3/4.</text>
</comment>
<evidence type="ECO:0000259" key="17">
    <source>
        <dbReference type="PROSITE" id="PS51747"/>
    </source>
</evidence>
<evidence type="ECO:0000256" key="8">
    <source>
        <dbReference type="ARBA" id="ARBA00022801"/>
    </source>
</evidence>
<comment type="function">
    <text evidence="1 13">Converts 2,5-diamino-6-(ribosylamino)-4(3h)-pyrimidinone 5'-phosphate into 5-amino-6-(ribosylamino)-2,4(1h,3h)-pyrimidinedione 5'-phosphate.</text>
</comment>
<dbReference type="FunFam" id="3.40.140.10:FF:000025">
    <property type="entry name" value="Riboflavin biosynthesis protein RibD"/>
    <property type="match status" value="1"/>
</dbReference>
<dbReference type="Gene3D" id="3.40.140.10">
    <property type="entry name" value="Cytidine Deaminase, domain 2"/>
    <property type="match status" value="1"/>
</dbReference>
<comment type="pathway">
    <text evidence="2 13">Cofactor biosynthesis; riboflavin biosynthesis; 5-amino-6-(D-ribitylamino)uracil from GTP: step 2/4.</text>
</comment>
<feature type="binding site" evidence="15">
    <location>
        <position position="157"/>
    </location>
    <ligand>
        <name>NADP(+)</name>
        <dbReference type="ChEBI" id="CHEBI:58349"/>
    </ligand>
</feature>
<dbReference type="PROSITE" id="PS51747">
    <property type="entry name" value="CYT_DCMP_DEAMINASES_2"/>
    <property type="match status" value="1"/>
</dbReference>
<evidence type="ECO:0000256" key="7">
    <source>
        <dbReference type="ARBA" id="ARBA00022723"/>
    </source>
</evidence>
<keyword evidence="6 13" id="KW-0686">Riboflavin biosynthesis</keyword>
<dbReference type="PROSITE" id="PS00903">
    <property type="entry name" value="CYT_DCMP_DEAMINASES_1"/>
    <property type="match status" value="1"/>
</dbReference>
<dbReference type="InterPro" id="IPR004794">
    <property type="entry name" value="Eubact_RibD"/>
</dbReference>
<dbReference type="Proteomes" id="UP000002383">
    <property type="component" value="Chromosome"/>
</dbReference>
<organism evidence="18 19">
    <name type="scientific">Thioalkalivibrio sulfidiphilus (strain HL-EbGR7)</name>
    <dbReference type="NCBI Taxonomy" id="396588"/>
    <lineage>
        <taxon>Bacteria</taxon>
        <taxon>Pseudomonadati</taxon>
        <taxon>Pseudomonadota</taxon>
        <taxon>Gammaproteobacteria</taxon>
        <taxon>Chromatiales</taxon>
        <taxon>Ectothiorhodospiraceae</taxon>
        <taxon>Thioalkalivibrio</taxon>
    </lineage>
</organism>
<dbReference type="GO" id="GO:0009231">
    <property type="term" value="P:riboflavin biosynthetic process"/>
    <property type="evidence" value="ECO:0007669"/>
    <property type="project" value="UniProtKB-UniPathway"/>
</dbReference>
<reference evidence="18 19" key="1">
    <citation type="journal article" date="2011" name="Stand. Genomic Sci.">
        <title>Complete genome sequence of 'Thioalkalivibrio sulfidophilus' HL-EbGr7.</title>
        <authorList>
            <person name="Muyzer G."/>
            <person name="Sorokin D.Y."/>
            <person name="Mavromatis K."/>
            <person name="Lapidus A."/>
            <person name="Clum A."/>
            <person name="Ivanova N."/>
            <person name="Pati A."/>
            <person name="d'Haeseleer P."/>
            <person name="Woyke T."/>
            <person name="Kyrpides N.C."/>
        </authorList>
    </citation>
    <scope>NUCLEOTIDE SEQUENCE [LARGE SCALE GENOMIC DNA]</scope>
    <source>
        <strain evidence="18 19">HL-EbGR7</strain>
    </source>
</reference>
<evidence type="ECO:0000313" key="19">
    <source>
        <dbReference type="Proteomes" id="UP000002383"/>
    </source>
</evidence>
<feature type="binding site" evidence="15">
    <location>
        <position position="210"/>
    </location>
    <ligand>
        <name>substrate</name>
    </ligand>
</feature>
<name>B8GRT9_THISH</name>
<keyword evidence="7 13" id="KW-0479">Metal-binding</keyword>
<dbReference type="STRING" id="396588.Tgr7_1559"/>
<evidence type="ECO:0000256" key="11">
    <source>
        <dbReference type="ARBA" id="ARBA00023002"/>
    </source>
</evidence>
<dbReference type="SUPFAM" id="SSF53597">
    <property type="entry name" value="Dihydrofolate reductase-like"/>
    <property type="match status" value="1"/>
</dbReference>
<feature type="active site" description="Proton donor" evidence="14">
    <location>
        <position position="55"/>
    </location>
</feature>
<dbReference type="EC" id="3.5.4.26" evidence="13"/>
<evidence type="ECO:0000256" key="5">
    <source>
        <dbReference type="ARBA" id="ARBA00007417"/>
    </source>
</evidence>
<feature type="binding site" evidence="15">
    <location>
        <position position="199"/>
    </location>
    <ligand>
        <name>NADP(+)</name>
        <dbReference type="ChEBI" id="CHEBI:58349"/>
    </ligand>
</feature>
<evidence type="ECO:0000256" key="2">
    <source>
        <dbReference type="ARBA" id="ARBA00004882"/>
    </source>
</evidence>
<dbReference type="PANTHER" id="PTHR38011:SF7">
    <property type="entry name" value="2,5-DIAMINO-6-RIBOSYLAMINO-4(3H)-PYRIMIDINONE 5'-PHOSPHATE REDUCTASE"/>
    <property type="match status" value="1"/>
</dbReference>
<evidence type="ECO:0000256" key="16">
    <source>
        <dbReference type="PIRSR" id="PIRSR006769-3"/>
    </source>
</evidence>
<sequence length="369" mass="39243">MTTETDTRHMARALQLARRGLYTTDPNPRVGCVMVRDGQVLGEGFHVRAGEPHAEILALRQAGEAARGATVYVTLEPCAHFGRTPPCADALIHAGVARVVAAMVDPNPRVAGQGLARLTAAGITTASGVLEAEARALNPGFISRMEQGRPYVRVKLAMSLDGRTAMASGESRWITGEAARRDVQRLRARAGAILTGSGTVLADNPGLDVRLSAQELGIEGPVRQPLRVVLDTRLACTPEAKLFTTGGPALVLTAEQDTARYTQLQACGAEVEAVASAPRGLDLHAVLELLARRGINELHVEAGPILCGSLMQAGLVDELVIYMAPHLMGNDARGLLNLGLEHMDERVPLRIEDIRAVGGDWRIVARPTA</sequence>
<feature type="domain" description="CMP/dCMP-type deaminase" evidence="17">
    <location>
        <begin position="4"/>
        <end position="126"/>
    </location>
</feature>
<evidence type="ECO:0000256" key="15">
    <source>
        <dbReference type="PIRSR" id="PIRSR006769-2"/>
    </source>
</evidence>
<feature type="binding site" evidence="15">
    <location>
        <position position="301"/>
    </location>
    <ligand>
        <name>substrate</name>
    </ligand>
</feature>
<evidence type="ECO:0000313" key="18">
    <source>
        <dbReference type="EMBL" id="ACL72643.1"/>
    </source>
</evidence>
<evidence type="ECO:0000256" key="3">
    <source>
        <dbReference type="ARBA" id="ARBA00004910"/>
    </source>
</evidence>
<evidence type="ECO:0000256" key="6">
    <source>
        <dbReference type="ARBA" id="ARBA00022619"/>
    </source>
</evidence>
<feature type="binding site" evidence="16">
    <location>
        <position position="78"/>
    </location>
    <ligand>
        <name>Zn(2+)</name>
        <dbReference type="ChEBI" id="CHEBI:29105"/>
        <note>catalytic</note>
    </ligand>
</feature>
<feature type="binding site" evidence="15">
    <location>
        <position position="207"/>
    </location>
    <ligand>
        <name>substrate</name>
    </ligand>
</feature>
<evidence type="ECO:0000256" key="1">
    <source>
        <dbReference type="ARBA" id="ARBA00002151"/>
    </source>
</evidence>
<comment type="similarity">
    <text evidence="5 13">In the C-terminal section; belongs to the HTP reductase family.</text>
</comment>
<keyword evidence="19" id="KW-1185">Reference proteome</keyword>
<feature type="binding site" evidence="16">
    <location>
        <position position="53"/>
    </location>
    <ligand>
        <name>Zn(2+)</name>
        <dbReference type="ChEBI" id="CHEBI:29105"/>
        <note>catalytic</note>
    </ligand>
</feature>
<dbReference type="GO" id="GO:0008703">
    <property type="term" value="F:5-amino-6-(5-phosphoribosylamino)uracil reductase activity"/>
    <property type="evidence" value="ECO:0007669"/>
    <property type="project" value="UniProtKB-EC"/>
</dbReference>
<feature type="binding site" evidence="16">
    <location>
        <position position="87"/>
    </location>
    <ligand>
        <name>Zn(2+)</name>
        <dbReference type="ChEBI" id="CHEBI:29105"/>
        <note>catalytic</note>
    </ligand>
</feature>
<dbReference type="Pfam" id="PF01872">
    <property type="entry name" value="RibD_C"/>
    <property type="match status" value="1"/>
</dbReference>
<dbReference type="KEGG" id="tgr:Tgr7_1559"/>
<gene>
    <name evidence="18" type="ordered locus">Tgr7_1559</name>
</gene>
<dbReference type="GO" id="GO:0008835">
    <property type="term" value="F:diaminohydroxyphosphoribosylaminopyrimidine deaminase activity"/>
    <property type="evidence" value="ECO:0007669"/>
    <property type="project" value="UniProtKB-EC"/>
</dbReference>
<dbReference type="AlphaFoldDB" id="B8GRT9"/>
<comment type="catalytic activity">
    <reaction evidence="13">
        <text>2,5-diamino-6-hydroxy-4-(5-phosphoribosylamino)-pyrimidine + H2O + H(+) = 5-amino-6-(5-phospho-D-ribosylamino)uracil + NH4(+)</text>
        <dbReference type="Rhea" id="RHEA:21868"/>
        <dbReference type="ChEBI" id="CHEBI:15377"/>
        <dbReference type="ChEBI" id="CHEBI:15378"/>
        <dbReference type="ChEBI" id="CHEBI:28938"/>
        <dbReference type="ChEBI" id="CHEBI:58453"/>
        <dbReference type="ChEBI" id="CHEBI:58614"/>
        <dbReference type="EC" id="3.5.4.26"/>
    </reaction>
</comment>
<dbReference type="CDD" id="cd01284">
    <property type="entry name" value="Riboflavin_deaminase-reductase"/>
    <property type="match status" value="1"/>
</dbReference>
<feature type="binding site" evidence="15">
    <location>
        <begin position="303"/>
        <end position="309"/>
    </location>
    <ligand>
        <name>NADP(+)</name>
        <dbReference type="ChEBI" id="CHEBI:58349"/>
    </ligand>
</feature>
<dbReference type="InterPro" id="IPR016192">
    <property type="entry name" value="APOBEC/CMP_deaminase_Zn-bd"/>
</dbReference>
<dbReference type="RefSeq" id="WP_012638126.1">
    <property type="nucleotide sequence ID" value="NC_011901.1"/>
</dbReference>
<dbReference type="EC" id="1.1.1.193" evidence="13"/>
<evidence type="ECO:0000256" key="10">
    <source>
        <dbReference type="ARBA" id="ARBA00022857"/>
    </source>
</evidence>
<keyword evidence="12" id="KW-0511">Multifunctional enzyme</keyword>
<dbReference type="GO" id="GO:0050661">
    <property type="term" value="F:NADP binding"/>
    <property type="evidence" value="ECO:0007669"/>
    <property type="project" value="InterPro"/>
</dbReference>
<dbReference type="HOGENOM" id="CLU_036590_1_2_6"/>
<comment type="catalytic activity">
    <reaction evidence="13">
        <text>5-amino-6-(5-phospho-D-ribitylamino)uracil + NADP(+) = 5-amino-6-(5-phospho-D-ribosylamino)uracil + NADPH + H(+)</text>
        <dbReference type="Rhea" id="RHEA:17845"/>
        <dbReference type="ChEBI" id="CHEBI:15378"/>
        <dbReference type="ChEBI" id="CHEBI:57783"/>
        <dbReference type="ChEBI" id="CHEBI:58349"/>
        <dbReference type="ChEBI" id="CHEBI:58421"/>
        <dbReference type="ChEBI" id="CHEBI:58453"/>
        <dbReference type="EC" id="1.1.1.193"/>
    </reaction>
</comment>
<keyword evidence="9 13" id="KW-0862">Zinc</keyword>
<dbReference type="NCBIfam" id="TIGR00227">
    <property type="entry name" value="ribD_Cterm"/>
    <property type="match status" value="1"/>
</dbReference>
<dbReference type="SUPFAM" id="SSF53927">
    <property type="entry name" value="Cytidine deaminase-like"/>
    <property type="match status" value="1"/>
</dbReference>
<dbReference type="EMBL" id="CP001339">
    <property type="protein sequence ID" value="ACL72643.1"/>
    <property type="molecule type" value="Genomic_DNA"/>
</dbReference>
<dbReference type="UniPathway" id="UPA00275">
    <property type="reaction ID" value="UER00401"/>
</dbReference>
<dbReference type="PANTHER" id="PTHR38011">
    <property type="entry name" value="DIHYDROFOLATE REDUCTASE FAMILY PROTEIN (AFU_ORTHOLOGUE AFUA_8G06820)"/>
    <property type="match status" value="1"/>
</dbReference>
<dbReference type="InterPro" id="IPR002734">
    <property type="entry name" value="RibDG_C"/>
</dbReference>
<dbReference type="OrthoDB" id="9800865at2"/>
<evidence type="ECO:0000256" key="13">
    <source>
        <dbReference type="PIRNR" id="PIRNR006769"/>
    </source>
</evidence>
<evidence type="ECO:0000256" key="12">
    <source>
        <dbReference type="ARBA" id="ARBA00023268"/>
    </source>
</evidence>
<keyword evidence="10 13" id="KW-0521">NADP</keyword>
<proteinExistence type="inferred from homology"/>
<dbReference type="InterPro" id="IPR024072">
    <property type="entry name" value="DHFR-like_dom_sf"/>
</dbReference>
<dbReference type="GO" id="GO:0008270">
    <property type="term" value="F:zinc ion binding"/>
    <property type="evidence" value="ECO:0007669"/>
    <property type="project" value="InterPro"/>
</dbReference>
<feature type="binding site" evidence="15">
    <location>
        <position position="171"/>
    </location>
    <ligand>
        <name>substrate</name>
    </ligand>
</feature>
<dbReference type="InterPro" id="IPR002125">
    <property type="entry name" value="CMP_dCMP_dom"/>
</dbReference>